<dbReference type="EMBL" id="CP130612">
    <property type="protein sequence ID" value="WKW13246.1"/>
    <property type="molecule type" value="Genomic_DNA"/>
</dbReference>
<keyword evidence="1" id="KW-0812">Transmembrane</keyword>
<gene>
    <name evidence="3" type="ORF">Strain138_002563</name>
    <name evidence="4" type="ORF">Strain318_002563</name>
</gene>
<evidence type="ECO:0000313" key="4">
    <source>
        <dbReference type="EMBL" id="WKW16153.1"/>
    </source>
</evidence>
<name>A0AA49JWD3_9BACT</name>
<protein>
    <submittedName>
        <fullName evidence="3">Uncharacterized protein</fullName>
    </submittedName>
</protein>
<evidence type="ECO:0000313" key="5">
    <source>
        <dbReference type="Proteomes" id="UP001229955"/>
    </source>
</evidence>
<evidence type="ECO:0000256" key="1">
    <source>
        <dbReference type="SAM" id="Phobius"/>
    </source>
</evidence>
<dbReference type="EMBL" id="CP130613">
    <property type="protein sequence ID" value="WKW16153.1"/>
    <property type="molecule type" value="Genomic_DNA"/>
</dbReference>
<feature type="signal peptide" evidence="2">
    <location>
        <begin position="1"/>
        <end position="23"/>
    </location>
</feature>
<organism evidence="3">
    <name type="scientific">Pseudogemmatithrix spongiicola</name>
    <dbReference type="NCBI Taxonomy" id="3062599"/>
    <lineage>
        <taxon>Bacteria</taxon>
        <taxon>Pseudomonadati</taxon>
        <taxon>Gemmatimonadota</taxon>
        <taxon>Gemmatimonadia</taxon>
        <taxon>Gemmatimonadales</taxon>
        <taxon>Gemmatimonadaceae</taxon>
        <taxon>Pseudogemmatithrix</taxon>
    </lineage>
</organism>
<feature type="transmembrane region" description="Helical" evidence="1">
    <location>
        <begin position="203"/>
        <end position="222"/>
    </location>
</feature>
<accession>A0AA49JWD3</accession>
<keyword evidence="1" id="KW-1133">Transmembrane helix</keyword>
<sequence>MTPRFVFLPAVLLAPLLSLSAQPLDVRTRMAPNAPWIEATLHEAAGDSFDLRLKTGALTLRSTNGGLTVQRNSGFTRKQGAKVGALIGGGLSASMVLLGGSDALVEPVSWALIGGYTAFGALLGAALTQPRWQTLSLSTSCPAYRIAGGSPLTVRTGSGRELSGRVVEHRRDSLALATDASAEVTWIRSAGMSVRLPVRDRKLGAFLWGAVGAAAFGALYLASPPDQRAGGLEGTFAVGQYAAIIGFVVGKKTTVYAPLPRC</sequence>
<keyword evidence="5" id="KW-1185">Reference proteome</keyword>
<feature type="chain" id="PRO_5041214868" evidence="2">
    <location>
        <begin position="24"/>
        <end position="262"/>
    </location>
</feature>
<dbReference type="RefSeq" id="WP_367886106.1">
    <property type="nucleotide sequence ID" value="NZ_CP130612.1"/>
</dbReference>
<feature type="transmembrane region" description="Helical" evidence="1">
    <location>
        <begin position="108"/>
        <end position="127"/>
    </location>
</feature>
<reference evidence="3" key="1">
    <citation type="submission" date="2023-07" db="EMBL/GenBank/DDBJ databases">
        <authorList>
            <person name="Haufschild T."/>
            <person name="Kallscheuer N."/>
            <person name="Hammer J."/>
            <person name="Kohn T."/>
            <person name="Kabuu M."/>
            <person name="Jogler M."/>
            <person name="Wohfarth N."/>
            <person name="Heuer A."/>
            <person name="Rohde M."/>
            <person name="van Teeseling M.C.F."/>
            <person name="Jogler C."/>
        </authorList>
    </citation>
    <scope>NUCLEOTIDE SEQUENCE</scope>
    <source>
        <strain evidence="3">Strain 138</strain>
        <strain evidence="4">Strain 318</strain>
    </source>
</reference>
<dbReference type="AlphaFoldDB" id="A0AA49JWD3"/>
<keyword evidence="1" id="KW-0472">Membrane</keyword>
<accession>A0AA49Q7W7</accession>
<dbReference type="Proteomes" id="UP001229955">
    <property type="component" value="Chromosome"/>
</dbReference>
<evidence type="ECO:0000313" key="3">
    <source>
        <dbReference type="EMBL" id="WKW13246.1"/>
    </source>
</evidence>
<dbReference type="KEGG" id="pspc:Strain318_002563"/>
<proteinExistence type="predicted"/>
<evidence type="ECO:0000256" key="2">
    <source>
        <dbReference type="SAM" id="SignalP"/>
    </source>
</evidence>
<keyword evidence="2" id="KW-0732">Signal</keyword>